<evidence type="ECO:0000256" key="4">
    <source>
        <dbReference type="SAM" id="Phobius"/>
    </source>
</evidence>
<keyword evidence="4" id="KW-1133">Transmembrane helix</keyword>
<keyword evidence="7" id="KW-1185">Reference proteome</keyword>
<sequence length="787" mass="87593">MSRHPSSGGSPVRDAATHRTADEDEVLDPDSPTDQFEADQDLGSTQRAACDNCRRRKVRRMPALRSNAYAYLNVRCNRRDPCVHCRRTSVPCIYPASALPREKRRRVHISRTYEHKIDQIEARLDQVVQLLNQRNADPLVPKSNEVALRAPVVSSSCTISQPTGGDGITPVSGPEFEGEPSLTSHAEFASSFLHKAVGDSLLNDSSLELIDALHLLRLVLDRHKHAREPPEIVYRYARPTDPAVALHESLPMPPLQMALEALQSMRDLPRLGFFWFAEFQTIEQFTSHLLKVYLHRQAASTADEIIVNAGLYWTFRAFNIIAGDRRQTESHYDSGTLACRGNLETLLSRLPFHLPVSVDYATALLLAANYCLDLCKPSVAWGLAVAASQMAQALGCHSAVKPAHESRELKEQKTRLFWSIYLLEKSLSLRLGRSSTIREQDITVDSLTYAEPTPILPNPLMPRRVALATIQGQIYDQIYSPRALSQASGVRAACGIHLANQLQKIPAIYGEAETGYMQRRRESLGEEMHQVMSHSDAVVRLSILTLIYRAIPAEKPSSSIFVQECITAARDALREHQKCVSLMAHKASDSVGAYIRWVLLSALFTPFIVLFCHVIETCDRTDLDSLFAFTATLQSNPSSADDSSGKQQRLFNVLFNVAAKYVEVKSKTPQSQAQQQATLSLGMYLHALGLTPAPQIPQNQDNGQPQSGQVQEPEPAAFLHAQISTIPIHHEKHAAQDPTGHDEWLRHVRAPNAMDNISTQPDAQGVHLGDWFCGSQQMLSLLEEDYL</sequence>
<feature type="compositionally biased region" description="Polar residues" evidence="3">
    <location>
        <begin position="696"/>
        <end position="710"/>
    </location>
</feature>
<dbReference type="PANTHER" id="PTHR46910">
    <property type="entry name" value="TRANSCRIPTION FACTOR PDR1"/>
    <property type="match status" value="1"/>
</dbReference>
<evidence type="ECO:0000256" key="2">
    <source>
        <dbReference type="ARBA" id="ARBA00023242"/>
    </source>
</evidence>
<name>A0A9P9FHU4_9HYPO</name>
<dbReference type="CDD" id="cd12148">
    <property type="entry name" value="fungal_TF_MHR"/>
    <property type="match status" value="1"/>
</dbReference>
<keyword evidence="1" id="KW-0479">Metal-binding</keyword>
<dbReference type="OrthoDB" id="103819at2759"/>
<feature type="transmembrane region" description="Helical" evidence="4">
    <location>
        <begin position="594"/>
        <end position="615"/>
    </location>
</feature>
<dbReference type="InterPro" id="IPR001138">
    <property type="entry name" value="Zn2Cys6_DnaBD"/>
</dbReference>
<evidence type="ECO:0000256" key="3">
    <source>
        <dbReference type="SAM" id="MobiDB-lite"/>
    </source>
</evidence>
<dbReference type="InterPro" id="IPR007219">
    <property type="entry name" value="XnlR_reg_dom"/>
</dbReference>
<dbReference type="Pfam" id="PF04082">
    <property type="entry name" value="Fungal_trans"/>
    <property type="match status" value="1"/>
</dbReference>
<evidence type="ECO:0000313" key="6">
    <source>
        <dbReference type="EMBL" id="KAH7161929.1"/>
    </source>
</evidence>
<accession>A0A9P9FHU4</accession>
<dbReference type="Proteomes" id="UP000717696">
    <property type="component" value="Unassembled WGS sequence"/>
</dbReference>
<keyword evidence="4" id="KW-0812">Transmembrane</keyword>
<evidence type="ECO:0000259" key="5">
    <source>
        <dbReference type="SMART" id="SM00906"/>
    </source>
</evidence>
<dbReference type="GO" id="GO:0003677">
    <property type="term" value="F:DNA binding"/>
    <property type="evidence" value="ECO:0007669"/>
    <property type="project" value="InterPro"/>
</dbReference>
<dbReference type="GO" id="GO:0000981">
    <property type="term" value="F:DNA-binding transcription factor activity, RNA polymerase II-specific"/>
    <property type="evidence" value="ECO:0007669"/>
    <property type="project" value="InterPro"/>
</dbReference>
<evidence type="ECO:0000256" key="1">
    <source>
        <dbReference type="ARBA" id="ARBA00022723"/>
    </source>
</evidence>
<feature type="region of interest" description="Disordered" evidence="3">
    <location>
        <begin position="692"/>
        <end position="713"/>
    </location>
</feature>
<dbReference type="AlphaFoldDB" id="A0A9P9FHU4"/>
<keyword evidence="4" id="KW-0472">Membrane</keyword>
<keyword evidence="2" id="KW-0539">Nucleus</keyword>
<proteinExistence type="predicted"/>
<organism evidence="6 7">
    <name type="scientific">Dactylonectria estremocensis</name>
    <dbReference type="NCBI Taxonomy" id="1079267"/>
    <lineage>
        <taxon>Eukaryota</taxon>
        <taxon>Fungi</taxon>
        <taxon>Dikarya</taxon>
        <taxon>Ascomycota</taxon>
        <taxon>Pezizomycotina</taxon>
        <taxon>Sordariomycetes</taxon>
        <taxon>Hypocreomycetidae</taxon>
        <taxon>Hypocreales</taxon>
        <taxon>Nectriaceae</taxon>
        <taxon>Dactylonectria</taxon>
    </lineage>
</organism>
<dbReference type="Gene3D" id="4.10.240.10">
    <property type="entry name" value="Zn(2)-C6 fungal-type DNA-binding domain"/>
    <property type="match status" value="1"/>
</dbReference>
<dbReference type="SMART" id="SM00906">
    <property type="entry name" value="Fungal_trans"/>
    <property type="match status" value="1"/>
</dbReference>
<reference evidence="6" key="1">
    <citation type="journal article" date="2021" name="Nat. Commun.">
        <title>Genetic determinants of endophytism in the Arabidopsis root mycobiome.</title>
        <authorList>
            <person name="Mesny F."/>
            <person name="Miyauchi S."/>
            <person name="Thiergart T."/>
            <person name="Pickel B."/>
            <person name="Atanasova L."/>
            <person name="Karlsson M."/>
            <person name="Huettel B."/>
            <person name="Barry K.W."/>
            <person name="Haridas S."/>
            <person name="Chen C."/>
            <person name="Bauer D."/>
            <person name="Andreopoulos W."/>
            <person name="Pangilinan J."/>
            <person name="LaButti K."/>
            <person name="Riley R."/>
            <person name="Lipzen A."/>
            <person name="Clum A."/>
            <person name="Drula E."/>
            <person name="Henrissat B."/>
            <person name="Kohler A."/>
            <person name="Grigoriev I.V."/>
            <person name="Martin F.M."/>
            <person name="Hacquard S."/>
        </authorList>
    </citation>
    <scope>NUCLEOTIDE SEQUENCE</scope>
    <source>
        <strain evidence="6">MPI-CAGE-AT-0021</strain>
    </source>
</reference>
<dbReference type="PANTHER" id="PTHR46910:SF5">
    <property type="entry name" value="ZN(II)2CYS6 TRANSCRIPTION FACTOR (EUROFUNG)"/>
    <property type="match status" value="1"/>
</dbReference>
<gene>
    <name evidence="6" type="ORF">B0J13DRAFT_600704</name>
</gene>
<feature type="region of interest" description="Disordered" evidence="3">
    <location>
        <begin position="1"/>
        <end position="43"/>
    </location>
</feature>
<dbReference type="GO" id="GO:0006351">
    <property type="term" value="P:DNA-templated transcription"/>
    <property type="evidence" value="ECO:0007669"/>
    <property type="project" value="InterPro"/>
</dbReference>
<comment type="caution">
    <text evidence="6">The sequence shown here is derived from an EMBL/GenBank/DDBJ whole genome shotgun (WGS) entry which is preliminary data.</text>
</comment>
<evidence type="ECO:0000313" key="7">
    <source>
        <dbReference type="Proteomes" id="UP000717696"/>
    </source>
</evidence>
<dbReference type="GO" id="GO:0008270">
    <property type="term" value="F:zinc ion binding"/>
    <property type="evidence" value="ECO:0007669"/>
    <property type="project" value="InterPro"/>
</dbReference>
<dbReference type="EMBL" id="JAGMUU010000001">
    <property type="protein sequence ID" value="KAH7161929.1"/>
    <property type="molecule type" value="Genomic_DNA"/>
</dbReference>
<dbReference type="InterPro" id="IPR036864">
    <property type="entry name" value="Zn2-C6_fun-type_DNA-bd_sf"/>
</dbReference>
<dbReference type="InterPro" id="IPR050987">
    <property type="entry name" value="AtrR-like"/>
</dbReference>
<protein>
    <recommendedName>
        <fullName evidence="5">Xylanolytic transcriptional activator regulatory domain-containing protein</fullName>
    </recommendedName>
</protein>
<feature type="domain" description="Xylanolytic transcriptional activator regulatory" evidence="5">
    <location>
        <begin position="380"/>
        <end position="453"/>
    </location>
</feature>
<dbReference type="CDD" id="cd00067">
    <property type="entry name" value="GAL4"/>
    <property type="match status" value="1"/>
</dbReference>